<comment type="subunit">
    <text evidence="8 9">Homodimer.</text>
</comment>
<dbReference type="GO" id="GO:0004807">
    <property type="term" value="F:triose-phosphate isomerase activity"/>
    <property type="evidence" value="ECO:0007669"/>
    <property type="project" value="UniProtKB-UniRule"/>
</dbReference>
<feature type="binding site" evidence="8">
    <location>
        <position position="173"/>
    </location>
    <ligand>
        <name>substrate</name>
    </ligand>
</feature>
<keyword evidence="7 8" id="KW-0413">Isomerase</keyword>
<dbReference type="CDD" id="cd00311">
    <property type="entry name" value="TIM"/>
    <property type="match status" value="1"/>
</dbReference>
<dbReference type="EC" id="5.3.1.1" evidence="8 9"/>
<comment type="pathway">
    <text evidence="1 8 9">Carbohydrate degradation; glycolysis; D-glyceraldehyde 3-phosphate from glycerone phosphate: step 1/1.</text>
</comment>
<evidence type="ECO:0000256" key="6">
    <source>
        <dbReference type="ARBA" id="ARBA00023152"/>
    </source>
</evidence>
<dbReference type="GO" id="GO:0019563">
    <property type="term" value="P:glycerol catabolic process"/>
    <property type="evidence" value="ECO:0007669"/>
    <property type="project" value="TreeGrafter"/>
</dbReference>
<dbReference type="Proteomes" id="UP000246569">
    <property type="component" value="Unassembled WGS sequence"/>
</dbReference>
<dbReference type="HAMAP" id="MF_00147_B">
    <property type="entry name" value="TIM_B"/>
    <property type="match status" value="1"/>
</dbReference>
<comment type="similarity">
    <text evidence="3 8 9">Belongs to the triosephosphate isomerase family.</text>
</comment>
<evidence type="ECO:0000256" key="9">
    <source>
        <dbReference type="RuleBase" id="RU363013"/>
    </source>
</evidence>
<keyword evidence="5 8" id="KW-0963">Cytoplasm</keyword>
<comment type="function">
    <text evidence="8">Involved in the gluconeogenesis. Catalyzes stereospecifically the conversion of dihydroxyacetone phosphate (DHAP) to D-glyceraldehyde-3-phosphate (G3P).</text>
</comment>
<evidence type="ECO:0000256" key="8">
    <source>
        <dbReference type="HAMAP-Rule" id="MF_00147"/>
    </source>
</evidence>
<dbReference type="GO" id="GO:0006096">
    <property type="term" value="P:glycolytic process"/>
    <property type="evidence" value="ECO:0007669"/>
    <property type="project" value="UniProtKB-UniRule"/>
</dbReference>
<evidence type="ECO:0000256" key="2">
    <source>
        <dbReference type="ARBA" id="ARBA00004939"/>
    </source>
</evidence>
<evidence type="ECO:0000256" key="7">
    <source>
        <dbReference type="ARBA" id="ARBA00023235"/>
    </source>
</evidence>
<feature type="binding site" evidence="8">
    <location>
        <begin position="233"/>
        <end position="234"/>
    </location>
    <ligand>
        <name>substrate</name>
    </ligand>
</feature>
<evidence type="ECO:0000256" key="3">
    <source>
        <dbReference type="ARBA" id="ARBA00007422"/>
    </source>
</evidence>
<evidence type="ECO:0000313" key="10">
    <source>
        <dbReference type="EMBL" id="PWV59241.1"/>
    </source>
</evidence>
<dbReference type="AlphaFoldDB" id="A0A317MRB4"/>
<sequence>MRNKLVAANWKMNGDFSALAAWVAVMKESVPEEGGAQVVFIPPYPYLRAAVDALCRTQIGVGAQDVSAHVSGAFTGEVSAGMLLECGCKYVLVGHSERRSMWSESDEIVAAKFEAATKVGLIPILCVGECLEERELGLTEKVVVGQLNGVLDRVGPTIFGAGVVAYEPIWAIGTGLTATPQQAQEVHGVIRSRLAACDDGLSEKTQILYGGSVKAGNATELFSMPDIDGGLVGGASLDAGEFAKIANAALSRS</sequence>
<feature type="binding site" evidence="8">
    <location>
        <begin position="9"/>
        <end position="11"/>
    </location>
    <ligand>
        <name>substrate</name>
    </ligand>
</feature>
<accession>A0A317MRB4</accession>
<comment type="pathway">
    <text evidence="2">Carbohydrate metabolism; erythritol degradation.</text>
</comment>
<feature type="active site" description="Proton acceptor" evidence="8">
    <location>
        <position position="167"/>
    </location>
</feature>
<dbReference type="SUPFAM" id="SSF51351">
    <property type="entry name" value="Triosephosphate isomerase (TIM)"/>
    <property type="match status" value="1"/>
</dbReference>
<comment type="caution">
    <text evidence="10">The sequence shown here is derived from an EMBL/GenBank/DDBJ whole genome shotgun (WGS) entry which is preliminary data.</text>
</comment>
<dbReference type="PROSITE" id="PS51440">
    <property type="entry name" value="TIM_2"/>
    <property type="match status" value="1"/>
</dbReference>
<dbReference type="PANTHER" id="PTHR21139:SF42">
    <property type="entry name" value="TRIOSEPHOSPHATE ISOMERASE"/>
    <property type="match status" value="1"/>
</dbReference>
<dbReference type="OrthoDB" id="9809429at2"/>
<feature type="active site" description="Electrophile" evidence="8">
    <location>
        <position position="95"/>
    </location>
</feature>
<keyword evidence="11" id="KW-1185">Reference proteome</keyword>
<evidence type="ECO:0000256" key="5">
    <source>
        <dbReference type="ARBA" id="ARBA00022490"/>
    </source>
</evidence>
<keyword evidence="4 8" id="KW-0312">Gluconeogenesis</keyword>
<evidence type="ECO:0000256" key="4">
    <source>
        <dbReference type="ARBA" id="ARBA00022432"/>
    </source>
</evidence>
<dbReference type="GO" id="GO:0006094">
    <property type="term" value="P:gluconeogenesis"/>
    <property type="evidence" value="ECO:0007669"/>
    <property type="project" value="UniProtKB-UniRule"/>
</dbReference>
<evidence type="ECO:0000313" key="11">
    <source>
        <dbReference type="Proteomes" id="UP000246569"/>
    </source>
</evidence>
<dbReference type="Gene3D" id="3.20.20.70">
    <property type="entry name" value="Aldolase class I"/>
    <property type="match status" value="1"/>
</dbReference>
<dbReference type="InterPro" id="IPR022896">
    <property type="entry name" value="TrioseP_Isoase_bac/euk"/>
</dbReference>
<dbReference type="InterPro" id="IPR000652">
    <property type="entry name" value="Triosephosphate_isomerase"/>
</dbReference>
<dbReference type="InterPro" id="IPR013785">
    <property type="entry name" value="Aldolase_TIM"/>
</dbReference>
<organism evidence="10 11">
    <name type="scientific">Plasticicumulans acidivorans</name>
    <dbReference type="NCBI Taxonomy" id="886464"/>
    <lineage>
        <taxon>Bacteria</taxon>
        <taxon>Pseudomonadati</taxon>
        <taxon>Pseudomonadota</taxon>
        <taxon>Gammaproteobacteria</taxon>
        <taxon>Candidatus Competibacteraceae</taxon>
        <taxon>Plasticicumulans</taxon>
    </lineage>
</organism>
<feature type="binding site" evidence="8">
    <location>
        <position position="212"/>
    </location>
    <ligand>
        <name>substrate</name>
    </ligand>
</feature>
<dbReference type="InterPro" id="IPR020861">
    <property type="entry name" value="Triosephosphate_isomerase_AS"/>
</dbReference>
<dbReference type="UniPathway" id="UPA00109">
    <property type="reaction ID" value="UER00189"/>
</dbReference>
<protein>
    <recommendedName>
        <fullName evidence="8 9">Triosephosphate isomerase</fullName>
        <shortName evidence="8">TIM</shortName>
        <shortName evidence="8">TPI</shortName>
        <ecNumber evidence="8 9">5.3.1.1</ecNumber>
    </recommendedName>
    <alternativeName>
        <fullName evidence="8">Triose-phosphate isomerase</fullName>
    </alternativeName>
</protein>
<reference evidence="10 11" key="1">
    <citation type="submission" date="2018-05" db="EMBL/GenBank/DDBJ databases">
        <title>Genomic Encyclopedia of Type Strains, Phase IV (KMG-IV): sequencing the most valuable type-strain genomes for metagenomic binning, comparative biology and taxonomic classification.</title>
        <authorList>
            <person name="Goeker M."/>
        </authorList>
    </citation>
    <scope>NUCLEOTIDE SEQUENCE [LARGE SCALE GENOMIC DNA]</scope>
    <source>
        <strain evidence="10 11">DSM 23606</strain>
    </source>
</reference>
<dbReference type="EMBL" id="QGTJ01000011">
    <property type="protein sequence ID" value="PWV59241.1"/>
    <property type="molecule type" value="Genomic_DNA"/>
</dbReference>
<proteinExistence type="inferred from homology"/>
<dbReference type="RefSeq" id="WP_110019765.1">
    <property type="nucleotide sequence ID" value="NZ_QGTJ01000011.1"/>
</dbReference>
<keyword evidence="6 8" id="KW-0324">Glycolysis</keyword>
<dbReference type="FunFam" id="3.20.20.70:FF:000016">
    <property type="entry name" value="Triosephosphate isomerase"/>
    <property type="match status" value="1"/>
</dbReference>
<dbReference type="UniPathway" id="UPA00138"/>
<dbReference type="GO" id="GO:0005829">
    <property type="term" value="C:cytosol"/>
    <property type="evidence" value="ECO:0007669"/>
    <property type="project" value="TreeGrafter"/>
</dbReference>
<evidence type="ECO:0000256" key="1">
    <source>
        <dbReference type="ARBA" id="ARBA00004680"/>
    </source>
</evidence>
<dbReference type="Pfam" id="PF00121">
    <property type="entry name" value="TIM"/>
    <property type="match status" value="1"/>
</dbReference>
<dbReference type="PANTHER" id="PTHR21139">
    <property type="entry name" value="TRIOSEPHOSPHATE ISOMERASE"/>
    <property type="match status" value="1"/>
</dbReference>
<dbReference type="PROSITE" id="PS00171">
    <property type="entry name" value="TIM_1"/>
    <property type="match status" value="1"/>
</dbReference>
<comment type="pathway">
    <text evidence="8 9">Carbohydrate biosynthesis; gluconeogenesis.</text>
</comment>
<name>A0A317MRB4_9GAMM</name>
<dbReference type="GO" id="GO:0046166">
    <property type="term" value="P:glyceraldehyde-3-phosphate biosynthetic process"/>
    <property type="evidence" value="ECO:0007669"/>
    <property type="project" value="TreeGrafter"/>
</dbReference>
<comment type="subcellular location">
    <subcellularLocation>
        <location evidence="8 9">Cytoplasm</location>
    </subcellularLocation>
</comment>
<gene>
    <name evidence="8" type="primary">tpiA</name>
    <name evidence="10" type="ORF">C7443_1116</name>
</gene>
<comment type="catalytic activity">
    <reaction evidence="8 9">
        <text>D-glyceraldehyde 3-phosphate = dihydroxyacetone phosphate</text>
        <dbReference type="Rhea" id="RHEA:18585"/>
        <dbReference type="ChEBI" id="CHEBI:57642"/>
        <dbReference type="ChEBI" id="CHEBI:59776"/>
        <dbReference type="EC" id="5.3.1.1"/>
    </reaction>
</comment>
<dbReference type="InterPro" id="IPR035990">
    <property type="entry name" value="TIM_sf"/>
</dbReference>
<dbReference type="NCBIfam" id="TIGR00419">
    <property type="entry name" value="tim"/>
    <property type="match status" value="1"/>
</dbReference>